<gene>
    <name evidence="1" type="ORF">EXIGLDRAFT_146973</name>
</gene>
<name>A0A166A834_EXIGL</name>
<protein>
    <submittedName>
        <fullName evidence="1">Uncharacterized protein</fullName>
    </submittedName>
</protein>
<reference evidence="1 2" key="1">
    <citation type="journal article" date="2016" name="Mol. Biol. Evol.">
        <title>Comparative Genomics of Early-Diverging Mushroom-Forming Fungi Provides Insights into the Origins of Lignocellulose Decay Capabilities.</title>
        <authorList>
            <person name="Nagy L.G."/>
            <person name="Riley R."/>
            <person name="Tritt A."/>
            <person name="Adam C."/>
            <person name="Daum C."/>
            <person name="Floudas D."/>
            <person name="Sun H."/>
            <person name="Yadav J.S."/>
            <person name="Pangilinan J."/>
            <person name="Larsson K.H."/>
            <person name="Matsuura K."/>
            <person name="Barry K."/>
            <person name="Labutti K."/>
            <person name="Kuo R."/>
            <person name="Ohm R.A."/>
            <person name="Bhattacharya S.S."/>
            <person name="Shirouzu T."/>
            <person name="Yoshinaga Y."/>
            <person name="Martin F.M."/>
            <person name="Grigoriev I.V."/>
            <person name="Hibbett D.S."/>
        </authorList>
    </citation>
    <scope>NUCLEOTIDE SEQUENCE [LARGE SCALE GENOMIC DNA]</scope>
    <source>
        <strain evidence="1 2">HHB12029</strain>
    </source>
</reference>
<evidence type="ECO:0000313" key="2">
    <source>
        <dbReference type="Proteomes" id="UP000077266"/>
    </source>
</evidence>
<proteinExistence type="predicted"/>
<dbReference type="Proteomes" id="UP000077266">
    <property type="component" value="Unassembled WGS sequence"/>
</dbReference>
<dbReference type="InParanoid" id="A0A166A834"/>
<accession>A0A166A834</accession>
<evidence type="ECO:0000313" key="1">
    <source>
        <dbReference type="EMBL" id="KZV89409.1"/>
    </source>
</evidence>
<sequence length="113" mass="11865">MIGPSSTLNAAAETQVVVASCCFCTARRIYLCVSLPSNYHSTLSDDPGGAGPWSPLATRVLCGFRDCTLGRSGCISCAAVYDDHLLEAHIGRQHHGSCGGVNTPDGMPRVLQL</sequence>
<dbReference type="AlphaFoldDB" id="A0A166A834"/>
<organism evidence="1 2">
    <name type="scientific">Exidia glandulosa HHB12029</name>
    <dbReference type="NCBI Taxonomy" id="1314781"/>
    <lineage>
        <taxon>Eukaryota</taxon>
        <taxon>Fungi</taxon>
        <taxon>Dikarya</taxon>
        <taxon>Basidiomycota</taxon>
        <taxon>Agaricomycotina</taxon>
        <taxon>Agaricomycetes</taxon>
        <taxon>Auriculariales</taxon>
        <taxon>Exidiaceae</taxon>
        <taxon>Exidia</taxon>
    </lineage>
</organism>
<dbReference type="EMBL" id="KV426073">
    <property type="protein sequence ID" value="KZV89409.1"/>
    <property type="molecule type" value="Genomic_DNA"/>
</dbReference>
<keyword evidence="2" id="KW-1185">Reference proteome</keyword>